<reference evidence="2 3" key="1">
    <citation type="submission" date="2021-03" db="EMBL/GenBank/DDBJ databases">
        <title>Genomic Encyclopedia of Type Strains, Phase IV (KMG-IV): sequencing the most valuable type-strain genomes for metagenomic binning, comparative biology and taxonomic classification.</title>
        <authorList>
            <person name="Goeker M."/>
        </authorList>
    </citation>
    <scope>NUCLEOTIDE SEQUENCE [LARGE SCALE GENOMIC DNA]</scope>
    <source>
        <strain evidence="2 3">DSM 23491</strain>
    </source>
</reference>
<protein>
    <recommendedName>
        <fullName evidence="4">DUF4044 domain-containing protein</fullName>
    </recommendedName>
</protein>
<accession>A0ABS4GZJ4</accession>
<evidence type="ECO:0008006" key="4">
    <source>
        <dbReference type="Google" id="ProtNLM"/>
    </source>
</evidence>
<evidence type="ECO:0000313" key="2">
    <source>
        <dbReference type="EMBL" id="MBP1935689.1"/>
    </source>
</evidence>
<keyword evidence="1" id="KW-1133">Transmembrane helix</keyword>
<keyword evidence="1" id="KW-0812">Transmembrane</keyword>
<dbReference type="EMBL" id="JAGGKP010000001">
    <property type="protein sequence ID" value="MBP1935689.1"/>
    <property type="molecule type" value="Genomic_DNA"/>
</dbReference>
<dbReference type="RefSeq" id="WP_209845145.1">
    <property type="nucleotide sequence ID" value="NZ_CBCRVE010000001.1"/>
</dbReference>
<feature type="transmembrane region" description="Helical" evidence="1">
    <location>
        <begin position="12"/>
        <end position="31"/>
    </location>
</feature>
<comment type="caution">
    <text evidence="2">The sequence shown here is derived from an EMBL/GenBank/DDBJ whole genome shotgun (WGS) entry which is preliminary data.</text>
</comment>
<keyword evidence="3" id="KW-1185">Reference proteome</keyword>
<gene>
    <name evidence="2" type="ORF">J2Z20_000550</name>
</gene>
<organism evidence="2 3">
    <name type="scientific">Paenibacillus sediminis</name>
    <dbReference type="NCBI Taxonomy" id="664909"/>
    <lineage>
        <taxon>Bacteria</taxon>
        <taxon>Bacillati</taxon>
        <taxon>Bacillota</taxon>
        <taxon>Bacilli</taxon>
        <taxon>Bacillales</taxon>
        <taxon>Paenibacillaceae</taxon>
        <taxon>Paenibacillus</taxon>
    </lineage>
</organism>
<sequence length="32" mass="3785">MKQRKVFKVMIYLMLFAMVASTLLSIFAPFMQ</sequence>
<dbReference type="NCBIfam" id="NF033880">
    <property type="entry name" value="Prli42"/>
    <property type="match status" value="1"/>
</dbReference>
<dbReference type="Proteomes" id="UP001519273">
    <property type="component" value="Unassembled WGS sequence"/>
</dbReference>
<keyword evidence="1" id="KW-0472">Membrane</keyword>
<proteinExistence type="predicted"/>
<name>A0ABS4GZJ4_9BACL</name>
<evidence type="ECO:0000313" key="3">
    <source>
        <dbReference type="Proteomes" id="UP001519273"/>
    </source>
</evidence>
<dbReference type="InterPro" id="IPR049722">
    <property type="entry name" value="Prli42-like"/>
</dbReference>
<evidence type="ECO:0000256" key="1">
    <source>
        <dbReference type="SAM" id="Phobius"/>
    </source>
</evidence>